<dbReference type="Gramene" id="TraesWEE_scaffold_116265_01G000100.1">
    <property type="protein sequence ID" value="TraesWEE_scaffold_116265_01G000100.1"/>
    <property type="gene ID" value="TraesWEE_scaffold_116265_01G000100"/>
</dbReference>
<feature type="compositionally biased region" description="Low complexity" evidence="1">
    <location>
        <begin position="16"/>
        <end position="29"/>
    </location>
</feature>
<evidence type="ECO:0000256" key="2">
    <source>
        <dbReference type="SAM" id="Phobius"/>
    </source>
</evidence>
<dbReference type="Gramene" id="TraesNOR2A03G00590430.1">
    <property type="protein sequence ID" value="TraesNOR2A03G00590430.1.CDS1"/>
    <property type="gene ID" value="TraesNOR2A03G00590430"/>
</dbReference>
<organism evidence="3">
    <name type="scientific">Triticum aestivum</name>
    <name type="common">Wheat</name>
    <dbReference type="NCBI Taxonomy" id="4565"/>
    <lineage>
        <taxon>Eukaryota</taxon>
        <taxon>Viridiplantae</taxon>
        <taxon>Streptophyta</taxon>
        <taxon>Embryophyta</taxon>
        <taxon>Tracheophyta</taxon>
        <taxon>Spermatophyta</taxon>
        <taxon>Magnoliopsida</taxon>
        <taxon>Liliopsida</taxon>
        <taxon>Poales</taxon>
        <taxon>Poaceae</taxon>
        <taxon>BOP clade</taxon>
        <taxon>Pooideae</taxon>
        <taxon>Triticodae</taxon>
        <taxon>Triticeae</taxon>
        <taxon>Triticinae</taxon>
        <taxon>Triticum</taxon>
    </lineage>
</organism>
<dbReference type="Gramene" id="TraesCSU02G149000.1">
    <property type="protein sequence ID" value="TraesCSU02G149000.1.cds1"/>
    <property type="gene ID" value="TraesCSU02G149000"/>
</dbReference>
<evidence type="ECO:0000256" key="1">
    <source>
        <dbReference type="SAM" id="MobiDB-lite"/>
    </source>
</evidence>
<evidence type="ECO:0000313" key="4">
    <source>
        <dbReference type="Proteomes" id="UP000019116"/>
    </source>
</evidence>
<keyword evidence="2" id="KW-1133">Transmembrane helix</keyword>
<dbReference type="Gramene" id="TraesARI2A03G00588590.1">
    <property type="protein sequence ID" value="TraesARI2A03G00588590.1.CDS1"/>
    <property type="gene ID" value="TraesARI2A03G00588590"/>
</dbReference>
<protein>
    <submittedName>
        <fullName evidence="3">Uncharacterized protein</fullName>
    </submittedName>
</protein>
<feature type="transmembrane region" description="Helical" evidence="2">
    <location>
        <begin position="72"/>
        <end position="95"/>
    </location>
</feature>
<proteinExistence type="predicted"/>
<evidence type="ECO:0000313" key="3">
    <source>
        <dbReference type="EnsemblPlants" id="TraesCS2A02G011900.1.cds1"/>
    </source>
</evidence>
<accession>A0A1D5TS06</accession>
<dbReference type="Gramene" id="TraesCS2A03G0025200.1">
    <property type="protein sequence ID" value="TraesCS2A03G0025200.1.CDS1"/>
    <property type="gene ID" value="TraesCS2A03G0025200"/>
</dbReference>
<dbReference type="Gramene" id="TraesLAC2A03G00585730.1">
    <property type="protein sequence ID" value="TraesLAC2A03G00585730.1.CDS1"/>
    <property type="gene ID" value="TraesLAC2A03G00585730"/>
</dbReference>
<name>A0A1D5TS06_WHEAT</name>
<dbReference type="Gramene" id="TraesCAD_scaffold_047495_01G000100.1">
    <property type="protein sequence ID" value="TraesCAD_scaffold_047495_01G000100.1"/>
    <property type="gene ID" value="TraesCAD_scaffold_047495_01G000100"/>
</dbReference>
<feature type="transmembrane region" description="Helical" evidence="2">
    <location>
        <begin position="107"/>
        <end position="131"/>
    </location>
</feature>
<dbReference type="EnsemblPlants" id="TraesCS2A02G011900.1">
    <property type="protein sequence ID" value="TraesCS2A02G011900.1.cds1"/>
    <property type="gene ID" value="TraesCS2A02G011900"/>
</dbReference>
<dbReference type="Proteomes" id="UP000019116">
    <property type="component" value="Chromosome Un"/>
</dbReference>
<dbReference type="Gramene" id="TraesLAC2A03G00585780.1">
    <property type="protein sequence ID" value="TraesLAC2A03G00585780.1.CDS1"/>
    <property type="gene ID" value="TraesLAC2A03G00585780"/>
</dbReference>
<dbReference type="Gramene" id="TraesNOR2A03G00590330.1">
    <property type="protein sequence ID" value="TraesNOR2A03G00590330.1.CDS1"/>
    <property type="gene ID" value="TraesNOR2A03G00590330"/>
</dbReference>
<dbReference type="EnsemblPlants" id="TraesCSU02G149000.1">
    <property type="protein sequence ID" value="TraesCSU02G149000.1.cds1"/>
    <property type="gene ID" value="TraesCSU02G149000"/>
</dbReference>
<dbReference type="Gramene" id="TraesLDM2A03G00584370.1">
    <property type="protein sequence ID" value="TraesLDM2A03G00584370.1.CDS1"/>
    <property type="gene ID" value="TraesLDM2A03G00584370"/>
</dbReference>
<dbReference type="Gramene" id="TraesCS2A02G011900.1">
    <property type="protein sequence ID" value="TraesCS2A02G011900.1.cds1"/>
    <property type="gene ID" value="TraesCS2A02G011900"/>
</dbReference>
<dbReference type="Proteomes" id="UP000019116">
    <property type="component" value="Chromosome 2A"/>
</dbReference>
<keyword evidence="2" id="KW-0812">Transmembrane</keyword>
<keyword evidence="4" id="KW-1185">Reference proteome</keyword>
<feature type="region of interest" description="Disordered" evidence="1">
    <location>
        <begin position="1"/>
        <end position="29"/>
    </location>
</feature>
<keyword evidence="2" id="KW-0472">Membrane</keyword>
<dbReference type="Gramene" id="TraesNOR2A03G00590380.1">
    <property type="protein sequence ID" value="TraesNOR2A03G00590380.1.CDS1"/>
    <property type="gene ID" value="TraesNOR2A03G00590380"/>
</dbReference>
<dbReference type="Gramene" id="TraesARI2A03G00588560.1">
    <property type="protein sequence ID" value="TraesARI2A03G00588560.1.CDS1"/>
    <property type="gene ID" value="TraesARI2A03G00588560"/>
</dbReference>
<reference evidence="3" key="2">
    <citation type="submission" date="2018-10" db="UniProtKB">
        <authorList>
            <consortium name="EnsemblPlants"/>
        </authorList>
    </citation>
    <scope>IDENTIFICATION</scope>
</reference>
<reference evidence="3" key="1">
    <citation type="submission" date="2018-08" db="EMBL/GenBank/DDBJ databases">
        <authorList>
            <person name="Rossello M."/>
        </authorList>
    </citation>
    <scope>NUCLEOTIDE SEQUENCE [LARGE SCALE GENOMIC DNA]</scope>
    <source>
        <strain evidence="3">cv. Chinese Spring</strain>
    </source>
</reference>
<dbReference type="Gramene" id="TraesCLE_scaffold_146277_01G000100.1">
    <property type="protein sequence ID" value="TraesCLE_scaffold_146277_01G000100.1"/>
    <property type="gene ID" value="TraesCLE_scaffold_146277_01G000100"/>
</dbReference>
<dbReference type="Gramene" id="TraesROB_scaffold_163803_01G000100.1">
    <property type="protein sequence ID" value="TraesROB_scaffold_163803_01G000100.1"/>
    <property type="gene ID" value="TraesROB_scaffold_163803_01G000100"/>
</dbReference>
<sequence length="152" mass="16441">MVDIENPPAAPRPSPAGDAAADNNNAATAEPSRHGFWAWKERFIITYFTHDPPDHGDDDEDAAVDADECSRFSFLCLGVLAGLAVFVGAMLLLVFFHQPSQSTAGSVVYIAVRVLAISGLFVGLCWAGFFLNLCDGMCEGDKHAEVMIDRFM</sequence>
<dbReference type="AlphaFoldDB" id="A0A1D5TS06"/>